<dbReference type="InterPro" id="IPR005063">
    <property type="entry name" value="Transposase_27"/>
</dbReference>
<dbReference type="AlphaFoldDB" id="B3ETP6"/>
<evidence type="ECO:0000313" key="5">
    <source>
        <dbReference type="EMBL" id="ACE06598.1"/>
    </source>
</evidence>
<dbReference type="Pfam" id="PF03400">
    <property type="entry name" value="DDE_Tnp_IS1"/>
    <property type="match status" value="1"/>
</dbReference>
<evidence type="ECO:0000256" key="4">
    <source>
        <dbReference type="ARBA" id="ARBA00023172"/>
    </source>
</evidence>
<gene>
    <name evidence="5" type="ordered locus">Aasi_1282</name>
</gene>
<protein>
    <recommendedName>
        <fullName evidence="7">IS1 family transposase</fullName>
    </recommendedName>
</protein>
<keyword evidence="4" id="KW-0233">DNA recombination</keyword>
<dbReference type="InterPro" id="IPR051354">
    <property type="entry name" value="Transposase_27_IS1"/>
</dbReference>
<dbReference type="PANTHER" id="PTHR33293">
    <property type="entry name" value="INSERTION ELEMENT IS1 1 PROTEIN INSB-RELATED"/>
    <property type="match status" value="1"/>
</dbReference>
<dbReference type="GO" id="GO:0006313">
    <property type="term" value="P:DNA transposition"/>
    <property type="evidence" value="ECO:0007669"/>
    <property type="project" value="InterPro"/>
</dbReference>
<keyword evidence="6" id="KW-1185">Reference proteome</keyword>
<dbReference type="Proteomes" id="UP000001227">
    <property type="component" value="Chromosome"/>
</dbReference>
<proteinExistence type="inferred from homology"/>
<dbReference type="KEGG" id="aas:Aasi_1282"/>
<evidence type="ECO:0000256" key="2">
    <source>
        <dbReference type="ARBA" id="ARBA00008841"/>
    </source>
</evidence>
<accession>B3ETP6</accession>
<organism evidence="5 6">
    <name type="scientific">Amoebophilus asiaticus (strain 5a2)</name>
    <dbReference type="NCBI Taxonomy" id="452471"/>
    <lineage>
        <taxon>Bacteria</taxon>
        <taxon>Pseudomonadati</taxon>
        <taxon>Bacteroidota</taxon>
        <taxon>Cytophagia</taxon>
        <taxon>Cytophagales</taxon>
        <taxon>Amoebophilaceae</taxon>
        <taxon>Candidatus Amoebophilus</taxon>
    </lineage>
</organism>
<dbReference type="GO" id="GO:0004803">
    <property type="term" value="F:transposase activity"/>
    <property type="evidence" value="ECO:0007669"/>
    <property type="project" value="InterPro"/>
</dbReference>
<keyword evidence="3" id="KW-0815">Transposition</keyword>
<dbReference type="PANTHER" id="PTHR33293:SF1">
    <property type="entry name" value="INSERTION ELEMENT IS1 1 PROTEIN INSB-RELATED"/>
    <property type="match status" value="1"/>
</dbReference>
<dbReference type="NCBIfam" id="NF033558">
    <property type="entry name" value="transpos_IS1"/>
    <property type="match status" value="1"/>
</dbReference>
<dbReference type="HOGENOM" id="CLU_076276_0_1_10"/>
<reference evidence="5 6" key="1">
    <citation type="journal article" date="2010" name="J. Bacteriol.">
        <title>The genome of the amoeba symbiont 'Candidatus Amoebophilus asiaticus' reveals common mechanisms for host cell interaction among amoeba-associated bacteria.</title>
        <authorList>
            <person name="Schmitz-Esser S."/>
            <person name="Tischler P."/>
            <person name="Arnold R."/>
            <person name="Montanaro J."/>
            <person name="Wagner M."/>
            <person name="Rattei T."/>
            <person name="Horn M."/>
        </authorList>
    </citation>
    <scope>NUCLEOTIDE SEQUENCE [LARGE SCALE GENOMIC DNA]</scope>
    <source>
        <strain evidence="5 6">5a2</strain>
    </source>
</reference>
<evidence type="ECO:0000256" key="3">
    <source>
        <dbReference type="ARBA" id="ARBA00022578"/>
    </source>
</evidence>
<evidence type="ECO:0000256" key="1">
    <source>
        <dbReference type="ARBA" id="ARBA00004091"/>
    </source>
</evidence>
<dbReference type="EMBL" id="CP001102">
    <property type="protein sequence ID" value="ACE06598.1"/>
    <property type="molecule type" value="Genomic_DNA"/>
</dbReference>
<dbReference type="eggNOG" id="COG1662">
    <property type="taxonomic scope" value="Bacteria"/>
</dbReference>
<comment type="function">
    <text evidence="1">Absolutely required for transposition of IS1.</text>
</comment>
<evidence type="ECO:0000313" key="6">
    <source>
        <dbReference type="Proteomes" id="UP000001227"/>
    </source>
</evidence>
<dbReference type="RefSeq" id="WP_012473350.1">
    <property type="nucleotide sequence ID" value="NC_010830.1"/>
</dbReference>
<dbReference type="eggNOG" id="COG3677">
    <property type="taxonomic scope" value="Bacteria"/>
</dbReference>
<comment type="similarity">
    <text evidence="2">Belongs to the transposase 27 family.</text>
</comment>
<sequence length="232" mass="27296">MECKGCKSNKTINNGKVRGKQRYNCKSCGFNFVEVDERRGKNIDKQRMAIHLYLENMGFRAIGRVLGVSNLAVLKWIRAAGEWIQAYHNQNKPKRRQAVEVIEMDEMWHYVGSKKKKLWIWFALERSGGSILDFVTGSREASTGKRLWIKIKDIACRSFYATDHWPAYTQFINAHKHKVSKKQTTHIESHNANVRHYLARFRRKTKCYSKSERLVELSLYLLIYKDFILSIF</sequence>
<dbReference type="OrthoDB" id="964996at2"/>
<dbReference type="GO" id="GO:0003677">
    <property type="term" value="F:DNA binding"/>
    <property type="evidence" value="ECO:0007669"/>
    <property type="project" value="InterPro"/>
</dbReference>
<name>B3ETP6_AMOA5</name>
<evidence type="ECO:0008006" key="7">
    <source>
        <dbReference type="Google" id="ProtNLM"/>
    </source>
</evidence>